<dbReference type="STRING" id="69332.A0A388KDM1"/>
<organism evidence="2 3">
    <name type="scientific">Chara braunii</name>
    <name type="common">Braun's stonewort</name>
    <dbReference type="NCBI Taxonomy" id="69332"/>
    <lineage>
        <taxon>Eukaryota</taxon>
        <taxon>Viridiplantae</taxon>
        <taxon>Streptophyta</taxon>
        <taxon>Charophyceae</taxon>
        <taxon>Charales</taxon>
        <taxon>Characeae</taxon>
        <taxon>Chara</taxon>
    </lineage>
</organism>
<accession>A0A388KDM1</accession>
<dbReference type="AlphaFoldDB" id="A0A388KDM1"/>
<dbReference type="PANTHER" id="PTHR38847:SF1">
    <property type="entry name" value="PSEUDOURIDINE SYNTHASE RSUA_RLUA-LIKE DOMAIN-CONTAINING PROTEIN"/>
    <property type="match status" value="1"/>
</dbReference>
<evidence type="ECO:0000313" key="2">
    <source>
        <dbReference type="EMBL" id="GBG68043.1"/>
    </source>
</evidence>
<protein>
    <recommendedName>
        <fullName evidence="4">DUF4360 domain-containing protein</fullName>
    </recommendedName>
</protein>
<feature type="signal peptide" evidence="1">
    <location>
        <begin position="1"/>
        <end position="32"/>
    </location>
</feature>
<comment type="caution">
    <text evidence="2">The sequence shown here is derived from an EMBL/GenBank/DDBJ whole genome shotgun (WGS) entry which is preliminary data.</text>
</comment>
<dbReference type="OrthoDB" id="152248at2759"/>
<dbReference type="Pfam" id="PF14273">
    <property type="entry name" value="DUF4360"/>
    <property type="match status" value="1"/>
</dbReference>
<gene>
    <name evidence="2" type="ORF">CBR_g1164</name>
</gene>
<reference evidence="2 3" key="1">
    <citation type="journal article" date="2018" name="Cell">
        <title>The Chara Genome: Secondary Complexity and Implications for Plant Terrestrialization.</title>
        <authorList>
            <person name="Nishiyama T."/>
            <person name="Sakayama H."/>
            <person name="Vries J.D."/>
            <person name="Buschmann H."/>
            <person name="Saint-Marcoux D."/>
            <person name="Ullrich K.K."/>
            <person name="Haas F.B."/>
            <person name="Vanderstraeten L."/>
            <person name="Becker D."/>
            <person name="Lang D."/>
            <person name="Vosolsobe S."/>
            <person name="Rombauts S."/>
            <person name="Wilhelmsson P.K.I."/>
            <person name="Janitza P."/>
            <person name="Kern R."/>
            <person name="Heyl A."/>
            <person name="Rumpler F."/>
            <person name="Villalobos L.I.A.C."/>
            <person name="Clay J.M."/>
            <person name="Skokan R."/>
            <person name="Toyoda A."/>
            <person name="Suzuki Y."/>
            <person name="Kagoshima H."/>
            <person name="Schijlen E."/>
            <person name="Tajeshwar N."/>
            <person name="Catarino B."/>
            <person name="Hetherington A.J."/>
            <person name="Saltykova A."/>
            <person name="Bonnot C."/>
            <person name="Breuninger H."/>
            <person name="Symeonidi A."/>
            <person name="Radhakrishnan G.V."/>
            <person name="Van Nieuwerburgh F."/>
            <person name="Deforce D."/>
            <person name="Chang C."/>
            <person name="Karol K.G."/>
            <person name="Hedrich R."/>
            <person name="Ulvskov P."/>
            <person name="Glockner G."/>
            <person name="Delwiche C.F."/>
            <person name="Petrasek J."/>
            <person name="Van de Peer Y."/>
            <person name="Friml J."/>
            <person name="Beilby M."/>
            <person name="Dolan L."/>
            <person name="Kohara Y."/>
            <person name="Sugano S."/>
            <person name="Fujiyama A."/>
            <person name="Delaux P.-M."/>
            <person name="Quint M."/>
            <person name="TheiBen G."/>
            <person name="Hagemann M."/>
            <person name="Harholt J."/>
            <person name="Dunand C."/>
            <person name="Zachgo S."/>
            <person name="Langdale J."/>
            <person name="Maumus F."/>
            <person name="Straeten D.V.D."/>
            <person name="Gould S.B."/>
            <person name="Rensing S.A."/>
        </authorList>
    </citation>
    <scope>NUCLEOTIDE SEQUENCE [LARGE SCALE GENOMIC DNA]</scope>
    <source>
        <strain evidence="2 3">S276</strain>
    </source>
</reference>
<dbReference type="Gramene" id="GBG68043">
    <property type="protein sequence ID" value="GBG68043"/>
    <property type="gene ID" value="CBR_g1164"/>
</dbReference>
<sequence>MAQRGFPPVPSVATVPALLLLAFLTSAIHVQAASPEPGTVKLLGFTYAGDGCPPGSAQGAVSDDGEAITMMISQYTASPDPPLHAVRKSCAVTVKLSYPPGFRFHLGTVTIRGYAKLDAGMTAIAATSYYISGTPGTARASRVIAGPFDAEFEFTDRFNVLLYSECNVVRDLNLRSEVRLAAGLVTGGDEDDPKLTQEFAIIWESC</sequence>
<dbReference type="PANTHER" id="PTHR38847">
    <property type="match status" value="1"/>
</dbReference>
<keyword evidence="1" id="KW-0732">Signal</keyword>
<dbReference type="InterPro" id="IPR025649">
    <property type="entry name" value="DUF4360"/>
</dbReference>
<evidence type="ECO:0008006" key="4">
    <source>
        <dbReference type="Google" id="ProtNLM"/>
    </source>
</evidence>
<name>A0A388KDM1_CHABU</name>
<proteinExistence type="predicted"/>
<evidence type="ECO:0000313" key="3">
    <source>
        <dbReference type="Proteomes" id="UP000265515"/>
    </source>
</evidence>
<dbReference type="Proteomes" id="UP000265515">
    <property type="component" value="Unassembled WGS sequence"/>
</dbReference>
<keyword evidence="3" id="KW-1185">Reference proteome</keyword>
<feature type="chain" id="PRO_5017189264" description="DUF4360 domain-containing protein" evidence="1">
    <location>
        <begin position="33"/>
        <end position="206"/>
    </location>
</feature>
<evidence type="ECO:0000256" key="1">
    <source>
        <dbReference type="SAM" id="SignalP"/>
    </source>
</evidence>
<dbReference type="EMBL" id="BFEA01000095">
    <property type="protein sequence ID" value="GBG68043.1"/>
    <property type="molecule type" value="Genomic_DNA"/>
</dbReference>